<accession>A0A4R5C9F5</accession>
<dbReference type="PRINTS" id="PR00502">
    <property type="entry name" value="NUDIXFAMILY"/>
</dbReference>
<evidence type="ECO:0000313" key="6">
    <source>
        <dbReference type="EMBL" id="TDD94803.1"/>
    </source>
</evidence>
<dbReference type="InterPro" id="IPR020084">
    <property type="entry name" value="NUDIX_hydrolase_CS"/>
</dbReference>
<comment type="similarity">
    <text evidence="2 4">Belongs to the Nudix hydrolase family.</text>
</comment>
<dbReference type="PROSITE" id="PS00893">
    <property type="entry name" value="NUDIX_BOX"/>
    <property type="match status" value="1"/>
</dbReference>
<keyword evidence="3 4" id="KW-0378">Hydrolase</keyword>
<dbReference type="GO" id="GO:0016787">
    <property type="term" value="F:hydrolase activity"/>
    <property type="evidence" value="ECO:0007669"/>
    <property type="project" value="UniProtKB-KW"/>
</dbReference>
<keyword evidence="7" id="KW-1185">Reference proteome</keyword>
<gene>
    <name evidence="6" type="ORF">E1269_31675</name>
</gene>
<dbReference type="InParanoid" id="A0A4R5C9F5"/>
<feature type="domain" description="Nudix hydrolase" evidence="5">
    <location>
        <begin position="4"/>
        <end position="130"/>
    </location>
</feature>
<dbReference type="InterPro" id="IPR015797">
    <property type="entry name" value="NUDIX_hydrolase-like_dom_sf"/>
</dbReference>
<sequence>MLSHLFVVAAVCFLDDRSRVLTVRKRDTAAFMLPGGKLEPGEDAAAAALREVHEEIGVRLRAADLTELGRWTAAAANEPDAGVAATVYTASLPAPPVAAREIAELRWMHPAHDGADVAPLLRDHVFPALAG</sequence>
<comment type="cofactor">
    <cofactor evidence="1">
        <name>Mg(2+)</name>
        <dbReference type="ChEBI" id="CHEBI:18420"/>
    </cofactor>
</comment>
<name>A0A4R5C9F5_9ACTN</name>
<protein>
    <submittedName>
        <fullName evidence="6">NUDIX domain-containing protein</fullName>
    </submittedName>
</protein>
<comment type="caution">
    <text evidence="6">The sequence shown here is derived from an EMBL/GenBank/DDBJ whole genome shotgun (WGS) entry which is preliminary data.</text>
</comment>
<reference evidence="6 7" key="1">
    <citation type="submission" date="2019-03" db="EMBL/GenBank/DDBJ databases">
        <title>Draft genome sequences of novel Actinobacteria.</title>
        <authorList>
            <person name="Sahin N."/>
            <person name="Ay H."/>
            <person name="Saygin H."/>
        </authorList>
    </citation>
    <scope>NUCLEOTIDE SEQUENCE [LARGE SCALE GENOMIC DNA]</scope>
    <source>
        <strain evidence="6 7">5K138</strain>
    </source>
</reference>
<evidence type="ECO:0000256" key="4">
    <source>
        <dbReference type="RuleBase" id="RU003476"/>
    </source>
</evidence>
<dbReference type="OrthoDB" id="9801098at2"/>
<dbReference type="Gene3D" id="3.90.79.10">
    <property type="entry name" value="Nucleoside Triphosphate Pyrophosphohydrolase"/>
    <property type="match status" value="1"/>
</dbReference>
<organism evidence="6 7">
    <name type="scientific">Jiangella asiatica</name>
    <dbReference type="NCBI Taxonomy" id="2530372"/>
    <lineage>
        <taxon>Bacteria</taxon>
        <taxon>Bacillati</taxon>
        <taxon>Actinomycetota</taxon>
        <taxon>Actinomycetes</taxon>
        <taxon>Jiangellales</taxon>
        <taxon>Jiangellaceae</taxon>
        <taxon>Jiangella</taxon>
    </lineage>
</organism>
<dbReference type="PANTHER" id="PTHR43046">
    <property type="entry name" value="GDP-MANNOSE MANNOSYL HYDROLASE"/>
    <property type="match status" value="1"/>
</dbReference>
<dbReference type="PROSITE" id="PS51462">
    <property type="entry name" value="NUDIX"/>
    <property type="match status" value="1"/>
</dbReference>
<dbReference type="InterPro" id="IPR020476">
    <property type="entry name" value="Nudix_hydrolase"/>
</dbReference>
<proteinExistence type="inferred from homology"/>
<dbReference type="AlphaFoldDB" id="A0A4R5C9F5"/>
<dbReference type="Pfam" id="PF00293">
    <property type="entry name" value="NUDIX"/>
    <property type="match status" value="1"/>
</dbReference>
<evidence type="ECO:0000256" key="3">
    <source>
        <dbReference type="ARBA" id="ARBA00022801"/>
    </source>
</evidence>
<dbReference type="SUPFAM" id="SSF55811">
    <property type="entry name" value="Nudix"/>
    <property type="match status" value="1"/>
</dbReference>
<dbReference type="EMBL" id="SMKZ01000102">
    <property type="protein sequence ID" value="TDD94803.1"/>
    <property type="molecule type" value="Genomic_DNA"/>
</dbReference>
<dbReference type="RefSeq" id="WP_131902188.1">
    <property type="nucleotide sequence ID" value="NZ_SMKZ01000102.1"/>
</dbReference>
<dbReference type="PANTHER" id="PTHR43046:SF2">
    <property type="entry name" value="8-OXO-DGTP DIPHOSPHATASE-RELATED"/>
    <property type="match status" value="1"/>
</dbReference>
<evidence type="ECO:0000313" key="7">
    <source>
        <dbReference type="Proteomes" id="UP000294739"/>
    </source>
</evidence>
<dbReference type="CDD" id="cd04690">
    <property type="entry name" value="NUDIX_Hydrolase"/>
    <property type="match status" value="1"/>
</dbReference>
<dbReference type="InterPro" id="IPR000086">
    <property type="entry name" value="NUDIX_hydrolase_dom"/>
</dbReference>
<evidence type="ECO:0000256" key="2">
    <source>
        <dbReference type="ARBA" id="ARBA00005582"/>
    </source>
</evidence>
<evidence type="ECO:0000256" key="1">
    <source>
        <dbReference type="ARBA" id="ARBA00001946"/>
    </source>
</evidence>
<evidence type="ECO:0000259" key="5">
    <source>
        <dbReference type="PROSITE" id="PS51462"/>
    </source>
</evidence>
<dbReference type="Proteomes" id="UP000294739">
    <property type="component" value="Unassembled WGS sequence"/>
</dbReference>